<name>A0AA36DJ43_9BILA</name>
<protein>
    <submittedName>
        <fullName evidence="2">Uncharacterized protein</fullName>
    </submittedName>
</protein>
<evidence type="ECO:0000256" key="1">
    <source>
        <dbReference type="SAM" id="MobiDB-lite"/>
    </source>
</evidence>
<dbReference type="AlphaFoldDB" id="A0AA36DJ43"/>
<evidence type="ECO:0000313" key="3">
    <source>
        <dbReference type="Proteomes" id="UP001177023"/>
    </source>
</evidence>
<feature type="compositionally biased region" description="Polar residues" evidence="1">
    <location>
        <begin position="850"/>
        <end position="859"/>
    </location>
</feature>
<proteinExistence type="predicted"/>
<comment type="caution">
    <text evidence="2">The sequence shown here is derived from an EMBL/GenBank/DDBJ whole genome shotgun (WGS) entry which is preliminary data.</text>
</comment>
<feature type="compositionally biased region" description="Polar residues" evidence="1">
    <location>
        <begin position="622"/>
        <end position="636"/>
    </location>
</feature>
<dbReference type="EMBL" id="CATQJA010002710">
    <property type="protein sequence ID" value="CAJ0587714.1"/>
    <property type="molecule type" value="Genomic_DNA"/>
</dbReference>
<dbReference type="Proteomes" id="UP001177023">
    <property type="component" value="Unassembled WGS sequence"/>
</dbReference>
<feature type="compositionally biased region" description="Basic and acidic residues" evidence="1">
    <location>
        <begin position="550"/>
        <end position="564"/>
    </location>
</feature>
<feature type="non-terminal residue" evidence="2">
    <location>
        <position position="905"/>
    </location>
</feature>
<feature type="compositionally biased region" description="Polar residues" evidence="1">
    <location>
        <begin position="577"/>
        <end position="601"/>
    </location>
</feature>
<feature type="region of interest" description="Disordered" evidence="1">
    <location>
        <begin position="502"/>
        <end position="642"/>
    </location>
</feature>
<sequence length="905" mass="103211">MVAGLLLPSQNGEPLIWTKSGGLYPLADGCREDARQALGKWVDFSSEKGVVTRYEVQKGGGGGSWPLQMNNGIIDMKTPIIIPDLQQEQAIGWDQPSVWSTVVGRAPISQHMLDRVRAGPSFRPNHGLEACLRWNPELEKFIVLEGQKLSYARDGRIERMLKGQLEFAPWNQTGRQDRGWIEGVTTHRTNHTMFVATKHGNFILTANAIRHGRLAPDFDLLIRCRVFTNEMGQEAAGEVAEYEVSPLSDDLALYRNYSDKFATYKAIAEVLEVNVDGALLEHPVLGQLHDRGLIKVRAFIELSSRRRRSRAERKKREVSLSGSPMEYLYGFVINSTKEWIFIAFQDGVVGVWNATSKKMNPEPLTADDFVFCEVGPPEPFQNSVRRKILGLKKVEWPLDFSRLPNQGRPVSLIEAPARFVKFVDWDGRDVPTFANEYMPVIYDFDGETISHLPKDTMTQELRDMDFVLGVSHVTLPKRPLGNSGWLVRKLLDRRVIVRQPEPRPLSRNHRQVERLPANQSYYEPRDYRPTSRNSFDDEFGNGPVLVRTPPPERDPNYREPEHVPRQHSRVGYREQHNYSPQQVQFDDSFRSYQPGPSTQRVRPQWEKYSTAKRQSPALDESLSGQNSGHLDQSFTQAPKRRYPASDVPVTGVCIKAWGGYRIVWLRDGRLALLDTKKKPTELGSFITGLIERLGKPMYDKRMRYDWQVNGFWPCEEAYDVEPLTDGQWARFVCPKARVLEYRPFEDKRVVVLDDVFFGEFLDRDDVLEKLEPAPDDEIEVTIRAEITSETTIDWVVESQEAEPHGNDKPSELAEKKPEIITKSTVAALPIPDVVPGAKHDLRRDSESDYGISSNSSQSGEAMPEMTHRELVIAMLNNSRVKEAIQRRQPEALEKAQALLRSNTDQ</sequence>
<gene>
    <name evidence="2" type="ORF">MSPICULIGERA_LOCUS25669</name>
</gene>
<reference evidence="2" key="1">
    <citation type="submission" date="2023-06" db="EMBL/GenBank/DDBJ databases">
        <authorList>
            <person name="Delattre M."/>
        </authorList>
    </citation>
    <scope>NUCLEOTIDE SEQUENCE</scope>
    <source>
        <strain evidence="2">AF72</strain>
    </source>
</reference>
<organism evidence="2 3">
    <name type="scientific">Mesorhabditis spiculigera</name>
    <dbReference type="NCBI Taxonomy" id="96644"/>
    <lineage>
        <taxon>Eukaryota</taxon>
        <taxon>Metazoa</taxon>
        <taxon>Ecdysozoa</taxon>
        <taxon>Nematoda</taxon>
        <taxon>Chromadorea</taxon>
        <taxon>Rhabditida</taxon>
        <taxon>Rhabditina</taxon>
        <taxon>Rhabditomorpha</taxon>
        <taxon>Rhabditoidea</taxon>
        <taxon>Rhabditidae</taxon>
        <taxon>Mesorhabditinae</taxon>
        <taxon>Mesorhabditis</taxon>
    </lineage>
</organism>
<accession>A0AA36DJ43</accession>
<evidence type="ECO:0000313" key="2">
    <source>
        <dbReference type="EMBL" id="CAJ0587714.1"/>
    </source>
</evidence>
<keyword evidence="3" id="KW-1185">Reference proteome</keyword>
<feature type="compositionally biased region" description="Basic and acidic residues" evidence="1">
    <location>
        <begin position="837"/>
        <end position="846"/>
    </location>
</feature>
<feature type="region of interest" description="Disordered" evidence="1">
    <location>
        <begin position="835"/>
        <end position="868"/>
    </location>
</feature>